<organism evidence="1">
    <name type="scientific">Rhizophora mucronata</name>
    <name type="common">Asiatic mangrove</name>
    <dbReference type="NCBI Taxonomy" id="61149"/>
    <lineage>
        <taxon>Eukaryota</taxon>
        <taxon>Viridiplantae</taxon>
        <taxon>Streptophyta</taxon>
        <taxon>Embryophyta</taxon>
        <taxon>Tracheophyta</taxon>
        <taxon>Spermatophyta</taxon>
        <taxon>Magnoliopsida</taxon>
        <taxon>eudicotyledons</taxon>
        <taxon>Gunneridae</taxon>
        <taxon>Pentapetalae</taxon>
        <taxon>rosids</taxon>
        <taxon>fabids</taxon>
        <taxon>Malpighiales</taxon>
        <taxon>Rhizophoraceae</taxon>
        <taxon>Rhizophora</taxon>
    </lineage>
</organism>
<name>A0A2P2R061_RHIMU</name>
<protein>
    <submittedName>
        <fullName evidence="1">Uncharacterized protein</fullName>
    </submittedName>
</protein>
<proteinExistence type="predicted"/>
<accession>A0A2P2R061</accession>
<dbReference type="EMBL" id="GGEC01092145">
    <property type="protein sequence ID" value="MBX72629.1"/>
    <property type="molecule type" value="Transcribed_RNA"/>
</dbReference>
<sequence length="36" mass="3884">MCAHDKARILTTADTLPFHSLSVGGVDVVGPDVWFK</sequence>
<evidence type="ECO:0000313" key="1">
    <source>
        <dbReference type="EMBL" id="MBX72629.1"/>
    </source>
</evidence>
<dbReference type="AlphaFoldDB" id="A0A2P2R061"/>
<reference evidence="1" key="1">
    <citation type="submission" date="2018-02" db="EMBL/GenBank/DDBJ databases">
        <title>Rhizophora mucronata_Transcriptome.</title>
        <authorList>
            <person name="Meera S.P."/>
            <person name="Sreeshan A."/>
            <person name="Augustine A."/>
        </authorList>
    </citation>
    <scope>NUCLEOTIDE SEQUENCE</scope>
    <source>
        <tissue evidence="1">Leaf</tissue>
    </source>
</reference>